<protein>
    <submittedName>
        <fullName evidence="8">Cation diffusion facilitator family transporter</fullName>
    </submittedName>
</protein>
<dbReference type="NCBIfam" id="TIGR01297">
    <property type="entry name" value="CDF"/>
    <property type="match status" value="1"/>
</dbReference>
<dbReference type="Proteomes" id="UP001500620">
    <property type="component" value="Unassembled WGS sequence"/>
</dbReference>
<dbReference type="SUPFAM" id="SSF161111">
    <property type="entry name" value="Cation efflux protein transmembrane domain-like"/>
    <property type="match status" value="1"/>
</dbReference>
<reference evidence="9" key="1">
    <citation type="journal article" date="2019" name="Int. J. Syst. Evol. Microbiol.">
        <title>The Global Catalogue of Microorganisms (GCM) 10K type strain sequencing project: providing services to taxonomists for standard genome sequencing and annotation.</title>
        <authorList>
            <consortium name="The Broad Institute Genomics Platform"/>
            <consortium name="The Broad Institute Genome Sequencing Center for Infectious Disease"/>
            <person name="Wu L."/>
            <person name="Ma J."/>
        </authorList>
    </citation>
    <scope>NUCLEOTIDE SEQUENCE [LARGE SCALE GENOMIC DNA]</scope>
    <source>
        <strain evidence="9">JCM 17441</strain>
    </source>
</reference>
<keyword evidence="9" id="KW-1185">Reference proteome</keyword>
<evidence type="ECO:0000256" key="4">
    <source>
        <dbReference type="ARBA" id="ARBA00022989"/>
    </source>
</evidence>
<dbReference type="SUPFAM" id="SSF160240">
    <property type="entry name" value="Cation efflux protein cytoplasmic domain-like"/>
    <property type="match status" value="1"/>
</dbReference>
<comment type="caution">
    <text evidence="8">The sequence shown here is derived from an EMBL/GenBank/DDBJ whole genome shotgun (WGS) entry which is preliminary data.</text>
</comment>
<dbReference type="Gene3D" id="1.20.1510.10">
    <property type="entry name" value="Cation efflux protein transmembrane domain"/>
    <property type="match status" value="1"/>
</dbReference>
<evidence type="ECO:0000256" key="2">
    <source>
        <dbReference type="ARBA" id="ARBA00022448"/>
    </source>
</evidence>
<dbReference type="RefSeq" id="WP_345131349.1">
    <property type="nucleotide sequence ID" value="NZ_BAABAT010000018.1"/>
</dbReference>
<gene>
    <name evidence="8" type="ORF">GCM10022255_058440</name>
</gene>
<dbReference type="InterPro" id="IPR036837">
    <property type="entry name" value="Cation_efflux_CTD_sf"/>
</dbReference>
<feature type="transmembrane region" description="Helical" evidence="6">
    <location>
        <begin position="80"/>
        <end position="100"/>
    </location>
</feature>
<evidence type="ECO:0000313" key="8">
    <source>
        <dbReference type="EMBL" id="GAA4254291.1"/>
    </source>
</evidence>
<evidence type="ECO:0000313" key="9">
    <source>
        <dbReference type="Proteomes" id="UP001500620"/>
    </source>
</evidence>
<evidence type="ECO:0000256" key="3">
    <source>
        <dbReference type="ARBA" id="ARBA00022692"/>
    </source>
</evidence>
<keyword evidence="2" id="KW-0813">Transport</keyword>
<evidence type="ECO:0000259" key="7">
    <source>
        <dbReference type="Pfam" id="PF01545"/>
    </source>
</evidence>
<name>A0ABP8DF11_9ACTN</name>
<dbReference type="InterPro" id="IPR002524">
    <property type="entry name" value="Cation_efflux"/>
</dbReference>
<evidence type="ECO:0000256" key="6">
    <source>
        <dbReference type="SAM" id="Phobius"/>
    </source>
</evidence>
<dbReference type="InterPro" id="IPR058533">
    <property type="entry name" value="Cation_efflux_TM"/>
</dbReference>
<evidence type="ECO:0000256" key="1">
    <source>
        <dbReference type="ARBA" id="ARBA00004141"/>
    </source>
</evidence>
<keyword evidence="3 6" id="KW-0812">Transmembrane</keyword>
<keyword evidence="5 6" id="KW-0472">Membrane</keyword>
<keyword evidence="4 6" id="KW-1133">Transmembrane helix</keyword>
<dbReference type="InterPro" id="IPR040177">
    <property type="entry name" value="SLC30A9"/>
</dbReference>
<dbReference type="EMBL" id="BAABAT010000018">
    <property type="protein sequence ID" value="GAA4254291.1"/>
    <property type="molecule type" value="Genomic_DNA"/>
</dbReference>
<sequence length="322" mass="33767">MAGDARDDSMRTVVIALLVNLVVAVIKAVAGVLTASAGLLAEAAHSVGDCTTEVFLMTALRRSRRPADPRHPFGHGKERYFWSLLAAMAIFGLGAGFSVYQGVSTIVRGEADTAAPYVGYIVILLAAASESVSLTQAYGRARRESRAASTTLTAYLREPEDPTVKSVILEDAAALIGLALAGAGLLARQLTGDELWDGVAALAIAALLIVVAFELARTNGVLLIGRQANPRLVGQIAGCLAEQPEVASVVDVRTMMMGTGRVLVCARVDFADAVSSSGAEHACVRFHALLADRFAAVGEVFIEPVPRDDAALRAEAARTRAR</sequence>
<feature type="transmembrane region" description="Helical" evidence="6">
    <location>
        <begin position="120"/>
        <end position="139"/>
    </location>
</feature>
<organism evidence="8 9">
    <name type="scientific">Dactylosporangium darangshiense</name>
    <dbReference type="NCBI Taxonomy" id="579108"/>
    <lineage>
        <taxon>Bacteria</taxon>
        <taxon>Bacillati</taxon>
        <taxon>Actinomycetota</taxon>
        <taxon>Actinomycetes</taxon>
        <taxon>Micromonosporales</taxon>
        <taxon>Micromonosporaceae</taxon>
        <taxon>Dactylosporangium</taxon>
    </lineage>
</organism>
<evidence type="ECO:0000256" key="5">
    <source>
        <dbReference type="ARBA" id="ARBA00023136"/>
    </source>
</evidence>
<feature type="transmembrane region" description="Helical" evidence="6">
    <location>
        <begin position="199"/>
        <end position="216"/>
    </location>
</feature>
<dbReference type="PANTHER" id="PTHR13414:SF9">
    <property type="entry name" value="PROTON-COUPLED ZINC ANTIPORTER SLC30A9, MITOCHONDRIAL"/>
    <property type="match status" value="1"/>
</dbReference>
<accession>A0ABP8DF11</accession>
<comment type="subcellular location">
    <subcellularLocation>
        <location evidence="1">Membrane</location>
        <topology evidence="1">Multi-pass membrane protein</topology>
    </subcellularLocation>
</comment>
<dbReference type="PANTHER" id="PTHR13414">
    <property type="entry name" value="HUEL-CATION TRANSPORTER"/>
    <property type="match status" value="1"/>
</dbReference>
<dbReference type="InterPro" id="IPR027469">
    <property type="entry name" value="Cation_efflux_TMD_sf"/>
</dbReference>
<feature type="domain" description="Cation efflux protein transmembrane" evidence="7">
    <location>
        <begin position="13"/>
        <end position="223"/>
    </location>
</feature>
<feature type="transmembrane region" description="Helical" evidence="6">
    <location>
        <begin position="12"/>
        <end position="33"/>
    </location>
</feature>
<proteinExistence type="predicted"/>
<dbReference type="Pfam" id="PF01545">
    <property type="entry name" value="Cation_efflux"/>
    <property type="match status" value="1"/>
</dbReference>